<reference evidence="1" key="1">
    <citation type="submission" date="2022-07" db="EMBL/GenBank/DDBJ databases">
        <title>Phylogenomic reconstructions and comparative analyses of Kickxellomycotina fungi.</title>
        <authorList>
            <person name="Reynolds N.K."/>
            <person name="Stajich J.E."/>
            <person name="Barry K."/>
            <person name="Grigoriev I.V."/>
            <person name="Crous P."/>
            <person name="Smith M.E."/>
        </authorList>
    </citation>
    <scope>NUCLEOTIDE SEQUENCE</scope>
    <source>
        <strain evidence="1">Benny 63K</strain>
    </source>
</reference>
<evidence type="ECO:0000313" key="1">
    <source>
        <dbReference type="EMBL" id="KAJ1887419.1"/>
    </source>
</evidence>
<organism evidence="1 2">
    <name type="scientific">Kickxella alabastrina</name>
    <dbReference type="NCBI Taxonomy" id="61397"/>
    <lineage>
        <taxon>Eukaryota</taxon>
        <taxon>Fungi</taxon>
        <taxon>Fungi incertae sedis</taxon>
        <taxon>Zoopagomycota</taxon>
        <taxon>Kickxellomycotina</taxon>
        <taxon>Kickxellomycetes</taxon>
        <taxon>Kickxellales</taxon>
        <taxon>Kickxellaceae</taxon>
        <taxon>Kickxella</taxon>
    </lineage>
</organism>
<dbReference type="Proteomes" id="UP001150581">
    <property type="component" value="Unassembled WGS sequence"/>
</dbReference>
<name>A0ACC1I452_9FUNG</name>
<comment type="caution">
    <text evidence="1">The sequence shown here is derived from an EMBL/GenBank/DDBJ whole genome shotgun (WGS) entry which is preliminary data.</text>
</comment>
<protein>
    <submittedName>
        <fullName evidence="1">Uncharacterized protein</fullName>
    </submittedName>
</protein>
<evidence type="ECO:0000313" key="2">
    <source>
        <dbReference type="Proteomes" id="UP001150581"/>
    </source>
</evidence>
<keyword evidence="2" id="KW-1185">Reference proteome</keyword>
<proteinExistence type="predicted"/>
<gene>
    <name evidence="1" type="ORF">LPJ66_009129</name>
</gene>
<accession>A0ACC1I452</accession>
<sequence length="171" mass="18476">MFALSKQVLRTGRTLSVRNFASVPIYIGNLSEKTTPETLREIFGSYGHIGGVRMNEGVKGYRYAHIYFTSGEAPQVNGQSYYMMEAEPTQEETASVQAAITKAVEERQDQVIDGQTVVVGYAKHRSRRGAPGPNTPNGAPIGSNAGGVDGFNKGFSEGYRQGFSDAMANKA</sequence>
<dbReference type="EMBL" id="JANBPG010001997">
    <property type="protein sequence ID" value="KAJ1887419.1"/>
    <property type="molecule type" value="Genomic_DNA"/>
</dbReference>